<accession>A0A1V9YBW9</accession>
<dbReference type="PANTHER" id="PTHR37066:SF1">
    <property type="entry name" value="LNS2_PITP DOMAIN-CONTAINING PROTEIN"/>
    <property type="match status" value="1"/>
</dbReference>
<dbReference type="InterPro" id="IPR005114">
    <property type="entry name" value="Helicase_assoc"/>
</dbReference>
<protein>
    <recommendedName>
        <fullName evidence="1">Helicase-associated domain-containing protein</fullName>
    </recommendedName>
</protein>
<dbReference type="OrthoDB" id="66498at2759"/>
<dbReference type="Pfam" id="PF03457">
    <property type="entry name" value="HA"/>
    <property type="match status" value="3"/>
</dbReference>
<reference evidence="2 3" key="1">
    <citation type="journal article" date="2014" name="Genome Biol. Evol.">
        <title>The secreted proteins of Achlya hypogyna and Thraustotheca clavata identify the ancestral oomycete secretome and reveal gene acquisitions by horizontal gene transfer.</title>
        <authorList>
            <person name="Misner I."/>
            <person name="Blouin N."/>
            <person name="Leonard G."/>
            <person name="Richards T.A."/>
            <person name="Lane C.E."/>
        </authorList>
    </citation>
    <scope>NUCLEOTIDE SEQUENCE [LARGE SCALE GENOMIC DNA]</scope>
    <source>
        <strain evidence="2 3">ATCC 48635</strain>
    </source>
</reference>
<sequence length="527" mass="59624">MRSQRQRTPGVVVVKRSRQTWEDKLLALSTYRQLYGHLKIPQSYVIPSDDPGWPPNLSGVKLGSIVANLRGQAESLAPERKAQLEAMGFAWQSSSVVWELKLAALTTFRDLHGHCRVPQTFEVPNHDPLWAPGLWNMKLGKIVATLRIKGIGAISESRREQLATLGFVWSLRSSQQVVSHWDTNIKALYTYQRLHGHVVVPDTFVVPPEEAWPTELHGIKLGHVVSTIRLSPLTPMQRQQLRRLGFLWDPSHEWSFLLTGMRIYRQLHGDYAVPRCFVVPSDACWPDDLWYLPLGVFWANALQQLAEAPDKIHALHDAGVYFEPMAAPTRIAAALEIFVMLHGHANVPRAYVVPNEAPWTPAVAGMDLGRQVAYVRQQAIEQWPALQALGLRWSLDEWTPAEIRDALVVFEQQCGHQHVGAAFVVPEGDLRWPMRLWNLPLGRLQPDVGADIGADGRWFRALSTYLFVYEHLNVPPTYTVPQGAMPWPVQLWGLELGVHVAAIREGRVVLGADRFEWLADHGFRFQP</sequence>
<organism evidence="2 3">
    <name type="scientific">Achlya hypogyna</name>
    <name type="common">Oomycete</name>
    <name type="synonym">Protoachlya hypogyna</name>
    <dbReference type="NCBI Taxonomy" id="1202772"/>
    <lineage>
        <taxon>Eukaryota</taxon>
        <taxon>Sar</taxon>
        <taxon>Stramenopiles</taxon>
        <taxon>Oomycota</taxon>
        <taxon>Saprolegniomycetes</taxon>
        <taxon>Saprolegniales</taxon>
        <taxon>Achlyaceae</taxon>
        <taxon>Achlya</taxon>
    </lineage>
</organism>
<name>A0A1V9YBW9_ACHHY</name>
<evidence type="ECO:0000313" key="2">
    <source>
        <dbReference type="EMBL" id="OQR83225.1"/>
    </source>
</evidence>
<keyword evidence="3" id="KW-1185">Reference proteome</keyword>
<feature type="domain" description="Helicase-associated" evidence="1">
    <location>
        <begin position="96"/>
        <end position="167"/>
    </location>
</feature>
<gene>
    <name evidence="2" type="ORF">ACHHYP_14949</name>
</gene>
<comment type="caution">
    <text evidence="2">The sequence shown here is derived from an EMBL/GenBank/DDBJ whole genome shotgun (WGS) entry which is preliminary data.</text>
</comment>
<evidence type="ECO:0000259" key="1">
    <source>
        <dbReference type="Pfam" id="PF03457"/>
    </source>
</evidence>
<dbReference type="EMBL" id="JNBR01002254">
    <property type="protein sequence ID" value="OQR83225.1"/>
    <property type="molecule type" value="Genomic_DNA"/>
</dbReference>
<dbReference type="PANTHER" id="PTHR37066">
    <property type="entry name" value="HELICASE-ASSOCIATED"/>
    <property type="match status" value="1"/>
</dbReference>
<dbReference type="STRING" id="1202772.A0A1V9YBW9"/>
<proteinExistence type="predicted"/>
<feature type="domain" description="Helicase-associated" evidence="1">
    <location>
        <begin position="180"/>
        <end position="246"/>
    </location>
</feature>
<feature type="domain" description="Helicase-associated" evidence="1">
    <location>
        <begin position="18"/>
        <end position="89"/>
    </location>
</feature>
<dbReference type="AlphaFoldDB" id="A0A1V9YBW9"/>
<dbReference type="Proteomes" id="UP000243579">
    <property type="component" value="Unassembled WGS sequence"/>
</dbReference>
<evidence type="ECO:0000313" key="3">
    <source>
        <dbReference type="Proteomes" id="UP000243579"/>
    </source>
</evidence>